<gene>
    <name evidence="2" type="ORF">SPI_03332</name>
</gene>
<feature type="region of interest" description="Disordered" evidence="1">
    <location>
        <begin position="213"/>
        <end position="243"/>
    </location>
</feature>
<feature type="region of interest" description="Disordered" evidence="1">
    <location>
        <begin position="371"/>
        <end position="390"/>
    </location>
</feature>
<reference evidence="2 3" key="1">
    <citation type="journal article" date="2016" name="Genome Biol. Evol.">
        <title>Divergent and convergent evolution of fungal pathogenicity.</title>
        <authorList>
            <person name="Shang Y."/>
            <person name="Xiao G."/>
            <person name="Zheng P."/>
            <person name="Cen K."/>
            <person name="Zhan S."/>
            <person name="Wang C."/>
        </authorList>
    </citation>
    <scope>NUCLEOTIDE SEQUENCE [LARGE SCALE GENOMIC DNA]</scope>
    <source>
        <strain evidence="2 3">RCEF 264</strain>
    </source>
</reference>
<proteinExistence type="predicted"/>
<dbReference type="Proteomes" id="UP000076874">
    <property type="component" value="Unassembled WGS sequence"/>
</dbReference>
<dbReference type="GO" id="GO:0000444">
    <property type="term" value="C:MIS12/MIND type complex"/>
    <property type="evidence" value="ECO:0007669"/>
    <property type="project" value="TreeGrafter"/>
</dbReference>
<dbReference type="PANTHER" id="PTHR31749:SF3">
    <property type="entry name" value="KINETOCHORE-ASSOCIATED PROTEIN NSL1 HOMOLOG"/>
    <property type="match status" value="1"/>
</dbReference>
<accession>A0A167X9A0</accession>
<dbReference type="OrthoDB" id="4157259at2759"/>
<dbReference type="EMBL" id="AZHD01000004">
    <property type="protein sequence ID" value="OAA64685.1"/>
    <property type="molecule type" value="Genomic_DNA"/>
</dbReference>
<feature type="compositionally biased region" description="Polar residues" evidence="1">
    <location>
        <begin position="83"/>
        <end position="101"/>
    </location>
</feature>
<evidence type="ECO:0000256" key="1">
    <source>
        <dbReference type="SAM" id="MobiDB-lite"/>
    </source>
</evidence>
<comment type="caution">
    <text evidence="2">The sequence shown here is derived from an EMBL/GenBank/DDBJ whole genome shotgun (WGS) entry which is preliminary data.</text>
</comment>
<dbReference type="InterPro" id="IPR013950">
    <property type="entry name" value="Mis14/Nsl1"/>
</dbReference>
<organism evidence="2 3">
    <name type="scientific">Niveomyces insectorum RCEF 264</name>
    <dbReference type="NCBI Taxonomy" id="1081102"/>
    <lineage>
        <taxon>Eukaryota</taxon>
        <taxon>Fungi</taxon>
        <taxon>Dikarya</taxon>
        <taxon>Ascomycota</taxon>
        <taxon>Pezizomycotina</taxon>
        <taxon>Sordariomycetes</taxon>
        <taxon>Hypocreomycetidae</taxon>
        <taxon>Hypocreales</taxon>
        <taxon>Cordycipitaceae</taxon>
        <taxon>Niveomyces</taxon>
    </lineage>
</organism>
<dbReference type="Pfam" id="PF08641">
    <property type="entry name" value="Mis14"/>
    <property type="match status" value="1"/>
</dbReference>
<dbReference type="STRING" id="1081102.A0A167X9A0"/>
<feature type="compositionally biased region" description="Basic residues" evidence="1">
    <location>
        <begin position="23"/>
        <end position="36"/>
    </location>
</feature>
<dbReference type="GO" id="GO:0000070">
    <property type="term" value="P:mitotic sister chromatid segregation"/>
    <property type="evidence" value="ECO:0007669"/>
    <property type="project" value="InterPro"/>
</dbReference>
<feature type="region of interest" description="Disordered" evidence="1">
    <location>
        <begin position="280"/>
        <end position="303"/>
    </location>
</feature>
<dbReference type="PANTHER" id="PTHR31749">
    <property type="entry name" value="KINETOCHORE-ASSOCIATED PROTEIN NSL1 HOMOLOG"/>
    <property type="match status" value="1"/>
</dbReference>
<protein>
    <submittedName>
        <fullName evidence="2">Uncharacterized protein</fullName>
    </submittedName>
</protein>
<sequence>MSSSIAIPTASSSADAHDGNPHHPQHHRRHHRHHLRSMNTAAGPSAVSSSSMMPSPSSASTASSASSASSSANTPSRLLPNKQALSQSAPSEPTMRQQQKMGHNRRPSLLSSAISQQEAHVINIGEPDGPPRLISYLTSSQGFTWNPGVASFGAASGDGPYSQRTLFKTTNPPSDKTMDGSHHRKIELQSPEDFAYLVANVRRAAAASVAAAFPPVDDDGDRPDGPDNHGRTKSKKKKKPIDEDDLHARVEGLVNEYIRRTFALAAPNLTINGLPVDPDPYWTADGDHGDSEDEHSSGTHKPLEVVEPFDTRKRQRVEDLARDEEDLLRDIARLKRRVPPAAVAAHALRLTAALEADDAAAAAVERAVQATNENENDDGGAASEQNNIDPAVPATFARAVAGLGRLKQTMPATVARMDRARVAGAYAVSKR</sequence>
<feature type="region of interest" description="Disordered" evidence="1">
    <location>
        <begin position="1"/>
        <end position="113"/>
    </location>
</feature>
<feature type="compositionally biased region" description="Basic and acidic residues" evidence="1">
    <location>
        <begin position="285"/>
        <end position="303"/>
    </location>
</feature>
<dbReference type="AlphaFoldDB" id="A0A167X9A0"/>
<evidence type="ECO:0000313" key="3">
    <source>
        <dbReference type="Proteomes" id="UP000076874"/>
    </source>
</evidence>
<name>A0A167X9A0_9HYPO</name>
<feature type="compositionally biased region" description="Low complexity" evidence="1">
    <location>
        <begin position="41"/>
        <end position="76"/>
    </location>
</feature>
<evidence type="ECO:0000313" key="2">
    <source>
        <dbReference type="EMBL" id="OAA64685.1"/>
    </source>
</evidence>
<feature type="compositionally biased region" description="Low complexity" evidence="1">
    <location>
        <begin position="1"/>
        <end position="14"/>
    </location>
</feature>
<keyword evidence="3" id="KW-1185">Reference proteome</keyword>